<accession>A0A1M5ZSM0</accession>
<dbReference type="Proteomes" id="UP000184608">
    <property type="component" value="Unassembled WGS sequence"/>
</dbReference>
<dbReference type="STRING" id="1216006.VA7868_03148"/>
<dbReference type="RefSeq" id="WP_073604775.1">
    <property type="nucleotide sequence ID" value="NZ_FQXZ01000036.1"/>
</dbReference>
<keyword evidence="2" id="KW-1185">Reference proteome</keyword>
<reference evidence="1 2" key="1">
    <citation type="submission" date="2016-11" db="EMBL/GenBank/DDBJ databases">
        <authorList>
            <person name="Jaros S."/>
            <person name="Januszkiewicz K."/>
            <person name="Wedrychowicz H."/>
        </authorList>
    </citation>
    <scope>NUCLEOTIDE SEQUENCE [LARGE SCALE GENOMIC DNA]</scope>
    <source>
        <strain evidence="1 2">CECT 7868</strain>
    </source>
</reference>
<organism evidence="1 2">
    <name type="scientific">Vibrio aerogenes CECT 7868</name>
    <dbReference type="NCBI Taxonomy" id="1216006"/>
    <lineage>
        <taxon>Bacteria</taxon>
        <taxon>Pseudomonadati</taxon>
        <taxon>Pseudomonadota</taxon>
        <taxon>Gammaproteobacteria</taxon>
        <taxon>Vibrionales</taxon>
        <taxon>Vibrionaceae</taxon>
        <taxon>Vibrio</taxon>
    </lineage>
</organism>
<sequence length="174" mass="19219">MNTLNEQVVQILTQEPQTLPADIATKLNVSELEVLQAFPSQSAVVISGDHARDLLHEIAGWKTDVTVIVQSGGSIFEVKAPLPEGKFARGYYNLMGQTGQLHGHLNLDNIAHIALVSKPFMGKESHYFGFLDAQGDNIFKIYLGRDAQRNLLPGQVETFQALKHSFVSEPDQSY</sequence>
<gene>
    <name evidence="1" type="ORF">VA7868_03148</name>
</gene>
<dbReference type="EMBL" id="FQXZ01000036">
    <property type="protein sequence ID" value="SHI27158.1"/>
    <property type="molecule type" value="Genomic_DNA"/>
</dbReference>
<dbReference type="NCBIfam" id="TIGR04108">
    <property type="entry name" value="HutX"/>
    <property type="match status" value="1"/>
</dbReference>
<dbReference type="OrthoDB" id="8781266at2"/>
<dbReference type="InterPro" id="IPR010413">
    <property type="entry name" value="HutX-like"/>
</dbReference>
<dbReference type="CDD" id="cd16829">
    <property type="entry name" value="ChuX_HutX-like"/>
    <property type="match status" value="1"/>
</dbReference>
<dbReference type="SUPFAM" id="SSF144064">
    <property type="entry name" value="Heme iron utilization protein-like"/>
    <property type="match status" value="1"/>
</dbReference>
<name>A0A1M5ZSM0_9VIBR</name>
<dbReference type="Gene3D" id="3.40.1570.10">
    <property type="entry name" value="HemS/ChuS/ChuX like domains"/>
    <property type="match status" value="1"/>
</dbReference>
<protein>
    <submittedName>
        <fullName evidence="1">ChuX-like family protein</fullName>
    </submittedName>
</protein>
<proteinExistence type="predicted"/>
<dbReference type="PIRSF" id="PIRSF030840">
    <property type="entry name" value="DUF1008"/>
    <property type="match status" value="1"/>
</dbReference>
<dbReference type="AlphaFoldDB" id="A0A1M5ZSM0"/>
<dbReference type="Pfam" id="PF06228">
    <property type="entry name" value="ChuX_HutX"/>
    <property type="match status" value="1"/>
</dbReference>
<evidence type="ECO:0000313" key="1">
    <source>
        <dbReference type="EMBL" id="SHI27158.1"/>
    </source>
</evidence>
<evidence type="ECO:0000313" key="2">
    <source>
        <dbReference type="Proteomes" id="UP000184608"/>
    </source>
</evidence>
<dbReference type="InterPro" id="IPR053733">
    <property type="entry name" value="Heme_Transport_Util_sf"/>
</dbReference>